<protein>
    <submittedName>
        <fullName evidence="2">Uncharacterized protein</fullName>
    </submittedName>
</protein>
<dbReference type="RefSeq" id="WP_117152896.1">
    <property type="nucleotide sequence ID" value="NZ_BMLG01000001.1"/>
</dbReference>
<keyword evidence="1" id="KW-1133">Transmembrane helix</keyword>
<accession>A0A917TEE4</accession>
<proteinExistence type="predicted"/>
<evidence type="ECO:0000313" key="2">
    <source>
        <dbReference type="EMBL" id="GGM20110.1"/>
    </source>
</evidence>
<keyword evidence="1" id="KW-0472">Membrane</keyword>
<dbReference type="Proteomes" id="UP000618460">
    <property type="component" value="Unassembled WGS sequence"/>
</dbReference>
<feature type="transmembrane region" description="Helical" evidence="1">
    <location>
        <begin position="65"/>
        <end position="86"/>
    </location>
</feature>
<dbReference type="OrthoDB" id="2973452at2"/>
<comment type="caution">
    <text evidence="2">The sequence shown here is derived from an EMBL/GenBank/DDBJ whole genome shotgun (WGS) entry which is preliminary data.</text>
</comment>
<evidence type="ECO:0000256" key="1">
    <source>
        <dbReference type="SAM" id="Phobius"/>
    </source>
</evidence>
<keyword evidence="1" id="KW-0812">Transmembrane</keyword>
<evidence type="ECO:0000313" key="3">
    <source>
        <dbReference type="Proteomes" id="UP000618460"/>
    </source>
</evidence>
<feature type="transmembrane region" description="Helical" evidence="1">
    <location>
        <begin position="106"/>
        <end position="126"/>
    </location>
</feature>
<dbReference type="EMBL" id="BMLG01000001">
    <property type="protein sequence ID" value="GGM20110.1"/>
    <property type="molecule type" value="Genomic_DNA"/>
</dbReference>
<keyword evidence="3" id="KW-1185">Reference proteome</keyword>
<feature type="transmembrane region" description="Helical" evidence="1">
    <location>
        <begin position="34"/>
        <end position="58"/>
    </location>
</feature>
<organism evidence="2 3">
    <name type="scientific">Paraliobacillus quinghaiensis</name>
    <dbReference type="NCBI Taxonomy" id="470815"/>
    <lineage>
        <taxon>Bacteria</taxon>
        <taxon>Bacillati</taxon>
        <taxon>Bacillota</taxon>
        <taxon>Bacilli</taxon>
        <taxon>Bacillales</taxon>
        <taxon>Bacillaceae</taxon>
        <taxon>Paraliobacillus</taxon>
    </lineage>
</organism>
<sequence length="134" mass="15138">MQIVELFINDRSIVGFTWFKKVQLYSLGLEDQQINYLIGLFCIGVLFIVVHPLIVFLVGLEWKHLLTFLITILIFSNIVALGYLYRTVNGSGMKGFSEMTFILLDIVSLGIILAIVLLANSIVAYLKQHKSNSN</sequence>
<name>A0A917TEE4_9BACI</name>
<gene>
    <name evidence="2" type="ORF">GCM10011351_02450</name>
</gene>
<reference evidence="2" key="2">
    <citation type="submission" date="2020-09" db="EMBL/GenBank/DDBJ databases">
        <authorList>
            <person name="Sun Q."/>
            <person name="Zhou Y."/>
        </authorList>
    </citation>
    <scope>NUCLEOTIDE SEQUENCE</scope>
    <source>
        <strain evidence="2">CGMCC 1.6333</strain>
    </source>
</reference>
<dbReference type="AlphaFoldDB" id="A0A917TEE4"/>
<reference evidence="2" key="1">
    <citation type="journal article" date="2014" name="Int. J. Syst. Evol. Microbiol.">
        <title>Complete genome sequence of Corynebacterium casei LMG S-19264T (=DSM 44701T), isolated from a smear-ripened cheese.</title>
        <authorList>
            <consortium name="US DOE Joint Genome Institute (JGI-PGF)"/>
            <person name="Walter F."/>
            <person name="Albersmeier A."/>
            <person name="Kalinowski J."/>
            <person name="Ruckert C."/>
        </authorList>
    </citation>
    <scope>NUCLEOTIDE SEQUENCE</scope>
    <source>
        <strain evidence="2">CGMCC 1.6333</strain>
    </source>
</reference>